<feature type="region of interest" description="Disordered" evidence="1">
    <location>
        <begin position="1"/>
        <end position="36"/>
    </location>
</feature>
<protein>
    <submittedName>
        <fullName evidence="3">Rho termination factor</fullName>
    </submittedName>
</protein>
<evidence type="ECO:0000313" key="3">
    <source>
        <dbReference type="EMBL" id="MDN7023680.1"/>
    </source>
</evidence>
<dbReference type="InterPro" id="IPR011112">
    <property type="entry name" value="Rho-like_N"/>
</dbReference>
<reference evidence="3" key="1">
    <citation type="submission" date="2019-05" db="EMBL/GenBank/DDBJ databases">
        <title>Methanoculleus sp. FWC-SCC1, a methanogenic archaeon isolated from deep marine cold seep.</title>
        <authorList>
            <person name="Chen Y.-W."/>
            <person name="Chen S.-C."/>
            <person name="Teng N.-H."/>
            <person name="Lai M.-C."/>
        </authorList>
    </citation>
    <scope>NUCLEOTIDE SEQUENCE</scope>
    <source>
        <strain evidence="3">FWC-SCC1</strain>
    </source>
</reference>
<dbReference type="InterPro" id="IPR036269">
    <property type="entry name" value="Rho_N_sf"/>
</dbReference>
<feature type="domain" description="Rho termination factor-like N-terminal" evidence="2">
    <location>
        <begin position="42"/>
        <end position="70"/>
    </location>
</feature>
<proteinExistence type="predicted"/>
<name>A0ABT8M6X8_9EURY</name>
<keyword evidence="4" id="KW-1185">Reference proteome</keyword>
<sequence length="73" mass="8709">MAHEKRREMTLPGLEKPTPAQQRARKENIKKAQDARRYESWTKRELYERAQNLGIDGRSRMTKDELIEALRAR</sequence>
<organism evidence="3 4">
    <name type="scientific">Methanoculleus frigidifontis</name>
    <dbReference type="NCBI Taxonomy" id="2584085"/>
    <lineage>
        <taxon>Archaea</taxon>
        <taxon>Methanobacteriati</taxon>
        <taxon>Methanobacteriota</taxon>
        <taxon>Stenosarchaea group</taxon>
        <taxon>Methanomicrobia</taxon>
        <taxon>Methanomicrobiales</taxon>
        <taxon>Methanomicrobiaceae</taxon>
        <taxon>Methanoculleus</taxon>
    </lineage>
</organism>
<dbReference type="Proteomes" id="UP001168338">
    <property type="component" value="Unassembled WGS sequence"/>
</dbReference>
<evidence type="ECO:0000313" key="4">
    <source>
        <dbReference type="Proteomes" id="UP001168338"/>
    </source>
</evidence>
<dbReference type="SUPFAM" id="SSF68912">
    <property type="entry name" value="Rho N-terminal domain-like"/>
    <property type="match status" value="1"/>
</dbReference>
<comment type="caution">
    <text evidence="3">The sequence shown here is derived from an EMBL/GenBank/DDBJ whole genome shotgun (WGS) entry which is preliminary data.</text>
</comment>
<accession>A0ABT8M6X8</accession>
<feature type="compositionally biased region" description="Basic and acidic residues" evidence="1">
    <location>
        <begin position="24"/>
        <end position="36"/>
    </location>
</feature>
<dbReference type="EMBL" id="VCYH01000001">
    <property type="protein sequence ID" value="MDN7023680.1"/>
    <property type="molecule type" value="Genomic_DNA"/>
</dbReference>
<dbReference type="Pfam" id="PF07498">
    <property type="entry name" value="Rho_N"/>
    <property type="match status" value="1"/>
</dbReference>
<evidence type="ECO:0000256" key="1">
    <source>
        <dbReference type="SAM" id="MobiDB-lite"/>
    </source>
</evidence>
<evidence type="ECO:0000259" key="2">
    <source>
        <dbReference type="Pfam" id="PF07498"/>
    </source>
</evidence>
<gene>
    <name evidence="3" type="ORF">FGU65_01995</name>
</gene>